<evidence type="ECO:0008006" key="2">
    <source>
        <dbReference type="Google" id="ProtNLM"/>
    </source>
</evidence>
<proteinExistence type="predicted"/>
<gene>
    <name evidence="1" type="ORF">NITFAB_1452</name>
</gene>
<protein>
    <recommendedName>
        <fullName evidence="2">DUF3800 domain-containing protein</fullName>
    </recommendedName>
</protein>
<sequence length="398" mass="45999">MIEERSIPRILNAEELRAGMLSNFLAGQPLYGLDEEYSFFYDETNNIRKFWVRDDGFNDQPKNFILGGIVHKKSEPLSGLDELVKSLHIQKSAKEIKFNQLATGSYLGVLNSKRIRKLLEWLVANGIFIHYTNLNVIYWSLVDIIDSVLDEPDLHQYIPYIMHIKGELYDLANTDLNRLVPILKKYRFPNVQRNVSFAFMTEFSDLLQSVSKKPQSDISKLVIYLICKAASLPELPFIMDNEDDVLIDSFDNFFLRPLYTYPTSSHTFDNETKVLEVLGNTQVEYKGKLVEYSFVDSEYCIETQLSDGICGLLGSHFNFLEKHSFKDLIKIKKKLNPIQHQTLSLLSKLIGISDKQSNGFIYRILPMASVYKNDYFLHGLPLPDYLIRHYCESTNKKA</sequence>
<organism evidence="1">
    <name type="scientific">Candidatus Nitrotoga fabula</name>
    <dbReference type="NCBI Taxonomy" id="2182327"/>
    <lineage>
        <taxon>Bacteria</taxon>
        <taxon>Pseudomonadati</taxon>
        <taxon>Pseudomonadota</taxon>
        <taxon>Betaproteobacteria</taxon>
        <taxon>Nitrosomonadales</taxon>
        <taxon>Gallionellaceae</taxon>
        <taxon>Candidatus Nitrotoga</taxon>
    </lineage>
</organism>
<dbReference type="AlphaFoldDB" id="A0A2X0R789"/>
<reference evidence="1" key="1">
    <citation type="submission" date="2018-05" db="EMBL/GenBank/DDBJ databases">
        <authorList>
            <person name="Lanie J.A."/>
            <person name="Ng W.-L."/>
            <person name="Kazmierczak K.M."/>
            <person name="Andrzejewski T.M."/>
            <person name="Davidsen T.M."/>
            <person name="Wayne K.J."/>
            <person name="Tettelin H."/>
            <person name="Glass J.I."/>
            <person name="Rusch D."/>
            <person name="Podicherti R."/>
            <person name="Tsui H.-C.T."/>
            <person name="Winkler M.E."/>
        </authorList>
    </citation>
    <scope>NUCLEOTIDE SEQUENCE</scope>
    <source>
        <strain evidence="1">KNB</strain>
    </source>
</reference>
<dbReference type="EMBL" id="LS423452">
    <property type="protein sequence ID" value="SPS05862.1"/>
    <property type="molecule type" value="Genomic_DNA"/>
</dbReference>
<accession>A0A2X0R789</accession>
<evidence type="ECO:0000313" key="1">
    <source>
        <dbReference type="EMBL" id="SPS05862.1"/>
    </source>
</evidence>
<name>A0A2X0R789_9PROT</name>